<dbReference type="EMBL" id="VEVO01000021">
    <property type="protein sequence ID" value="KAF0024386.1"/>
    <property type="molecule type" value="Genomic_DNA"/>
</dbReference>
<protein>
    <submittedName>
        <fullName evidence="2">Uncharacterized protein</fullName>
    </submittedName>
</protein>
<reference evidence="2 3" key="1">
    <citation type="submission" date="2019-06" db="EMBL/GenBank/DDBJ databases">
        <title>Draft genomes of female and male turbot (Scophthalmus maximus).</title>
        <authorList>
            <person name="Xu H."/>
            <person name="Xu X.-W."/>
            <person name="Shao C."/>
            <person name="Chen S."/>
        </authorList>
    </citation>
    <scope>NUCLEOTIDE SEQUENCE [LARGE SCALE GENOMIC DNA]</scope>
    <source>
        <strain evidence="2">Ysfricsl-2016a</strain>
        <tissue evidence="2">Blood</tissue>
    </source>
</reference>
<evidence type="ECO:0000313" key="3">
    <source>
        <dbReference type="Proteomes" id="UP000438429"/>
    </source>
</evidence>
<organism evidence="2 3">
    <name type="scientific">Scophthalmus maximus</name>
    <name type="common">Turbot</name>
    <name type="synonym">Psetta maxima</name>
    <dbReference type="NCBI Taxonomy" id="52904"/>
    <lineage>
        <taxon>Eukaryota</taxon>
        <taxon>Metazoa</taxon>
        <taxon>Chordata</taxon>
        <taxon>Craniata</taxon>
        <taxon>Vertebrata</taxon>
        <taxon>Euteleostomi</taxon>
        <taxon>Actinopterygii</taxon>
        <taxon>Neopterygii</taxon>
        <taxon>Teleostei</taxon>
        <taxon>Neoteleostei</taxon>
        <taxon>Acanthomorphata</taxon>
        <taxon>Carangaria</taxon>
        <taxon>Pleuronectiformes</taxon>
        <taxon>Pleuronectoidei</taxon>
        <taxon>Scophthalmidae</taxon>
        <taxon>Scophthalmus</taxon>
    </lineage>
</organism>
<dbReference type="AlphaFoldDB" id="A0A6A4RP99"/>
<gene>
    <name evidence="2" type="ORF">F2P81_023188</name>
</gene>
<proteinExistence type="predicted"/>
<dbReference type="Proteomes" id="UP000438429">
    <property type="component" value="Unassembled WGS sequence"/>
</dbReference>
<sequence>MEKNNNNNNNNNDDDDGATFSHCDVSPCKNMDFLRLPTAEYFAPPTKGPPGLHRAALEGAPDGPPMGFDVNSMLTSFTVKFLPRRCQIS</sequence>
<evidence type="ECO:0000313" key="2">
    <source>
        <dbReference type="EMBL" id="KAF0024386.1"/>
    </source>
</evidence>
<comment type="caution">
    <text evidence="2">The sequence shown here is derived from an EMBL/GenBank/DDBJ whole genome shotgun (WGS) entry which is preliminary data.</text>
</comment>
<evidence type="ECO:0000256" key="1">
    <source>
        <dbReference type="SAM" id="MobiDB-lite"/>
    </source>
</evidence>
<feature type="region of interest" description="Disordered" evidence="1">
    <location>
        <begin position="1"/>
        <end position="21"/>
    </location>
</feature>
<feature type="compositionally biased region" description="Low complexity" evidence="1">
    <location>
        <begin position="1"/>
        <end position="11"/>
    </location>
</feature>
<accession>A0A6A4RP99</accession>
<name>A0A6A4RP99_SCOMX</name>